<evidence type="ECO:0000256" key="4">
    <source>
        <dbReference type="SAM" id="MobiDB-lite"/>
    </source>
</evidence>
<dbReference type="GO" id="GO:0008234">
    <property type="term" value="F:cysteine-type peptidase activity"/>
    <property type="evidence" value="ECO:0007669"/>
    <property type="project" value="UniProtKB-KW"/>
</dbReference>
<dbReference type="RefSeq" id="XP_035693259.1">
    <property type="nucleotide sequence ID" value="XM_035837366.1"/>
</dbReference>
<evidence type="ECO:0000313" key="9">
    <source>
        <dbReference type="RefSeq" id="XP_035693259.1"/>
    </source>
</evidence>
<evidence type="ECO:0000256" key="2">
    <source>
        <dbReference type="ARBA" id="ARBA00022807"/>
    </source>
</evidence>
<dbReference type="SUPFAM" id="SSF54160">
    <property type="entry name" value="Chromo domain-like"/>
    <property type="match status" value="1"/>
</dbReference>
<dbReference type="SMART" id="SM00298">
    <property type="entry name" value="CHROMO"/>
    <property type="match status" value="1"/>
</dbReference>
<reference evidence="8" key="1">
    <citation type="journal article" date="2020" name="Nat. Ecol. Evol.">
        <title>Deeply conserved synteny resolves early events in vertebrate evolution.</title>
        <authorList>
            <person name="Simakov O."/>
            <person name="Marletaz F."/>
            <person name="Yue J.X."/>
            <person name="O'Connell B."/>
            <person name="Jenkins J."/>
            <person name="Brandt A."/>
            <person name="Calef R."/>
            <person name="Tung C.H."/>
            <person name="Huang T.K."/>
            <person name="Schmutz J."/>
            <person name="Satoh N."/>
            <person name="Yu J.K."/>
            <person name="Putnam N.H."/>
            <person name="Green R.E."/>
            <person name="Rokhsar D.S."/>
        </authorList>
    </citation>
    <scope>NUCLEOTIDE SEQUENCE [LARGE SCALE GENOMIC DNA]</scope>
    <source>
        <strain evidence="8">S238N-H82</strain>
    </source>
</reference>
<dbReference type="KEGG" id="bfo:118427529"/>
<feature type="domain" description="Chromo" evidence="6">
    <location>
        <begin position="945"/>
        <end position="1001"/>
    </location>
</feature>
<evidence type="ECO:0000256" key="1">
    <source>
        <dbReference type="ARBA" id="ARBA00004123"/>
    </source>
</evidence>
<keyword evidence="8" id="KW-1185">Reference proteome</keyword>
<keyword evidence="2" id="KW-0645">Protease</keyword>
<dbReference type="CDD" id="cd22744">
    <property type="entry name" value="OTU"/>
    <property type="match status" value="1"/>
</dbReference>
<dbReference type="InterPro" id="IPR003323">
    <property type="entry name" value="OTU_dom"/>
</dbReference>
<dbReference type="SUPFAM" id="SSF54001">
    <property type="entry name" value="Cysteine proteinases"/>
    <property type="match status" value="1"/>
</dbReference>
<feature type="chain" id="PRO_5039944673" evidence="5">
    <location>
        <begin position="20"/>
        <end position="1016"/>
    </location>
</feature>
<keyword evidence="2" id="KW-0788">Thiol protease</keyword>
<gene>
    <name evidence="9" type="primary">LOC118427529</name>
</gene>
<dbReference type="Pfam" id="PF00385">
    <property type="entry name" value="Chromo"/>
    <property type="match status" value="1"/>
</dbReference>
<evidence type="ECO:0000313" key="8">
    <source>
        <dbReference type="Proteomes" id="UP000001554"/>
    </source>
</evidence>
<keyword evidence="2" id="KW-0378">Hydrolase</keyword>
<dbReference type="PROSITE" id="PS50802">
    <property type="entry name" value="OTU"/>
    <property type="match status" value="1"/>
</dbReference>
<dbReference type="Gene3D" id="3.90.70.80">
    <property type="match status" value="1"/>
</dbReference>
<evidence type="ECO:0000256" key="3">
    <source>
        <dbReference type="ARBA" id="ARBA00023242"/>
    </source>
</evidence>
<feature type="region of interest" description="Disordered" evidence="4">
    <location>
        <begin position="821"/>
        <end position="853"/>
    </location>
</feature>
<dbReference type="InterPro" id="IPR016197">
    <property type="entry name" value="Chromo-like_dom_sf"/>
</dbReference>
<evidence type="ECO:0000259" key="6">
    <source>
        <dbReference type="PROSITE" id="PS50013"/>
    </source>
</evidence>
<dbReference type="InterPro" id="IPR000953">
    <property type="entry name" value="Chromo/chromo_shadow_dom"/>
</dbReference>
<keyword evidence="5" id="KW-0732">Signal</keyword>
<dbReference type="OMA" id="HIGVIRI"/>
<dbReference type="AlphaFoldDB" id="A0A9J7N7S4"/>
<dbReference type="InterPro" id="IPR038765">
    <property type="entry name" value="Papain-like_cys_pep_sf"/>
</dbReference>
<evidence type="ECO:0000259" key="7">
    <source>
        <dbReference type="PROSITE" id="PS50802"/>
    </source>
</evidence>
<protein>
    <submittedName>
        <fullName evidence="9">Uncharacterized protein LOC118427529</fullName>
    </submittedName>
</protein>
<feature type="signal peptide" evidence="5">
    <location>
        <begin position="1"/>
        <end position="19"/>
    </location>
</feature>
<keyword evidence="3" id="KW-0539">Nucleus</keyword>
<accession>A0A9J7N7S4</accession>
<dbReference type="Gene3D" id="2.40.50.40">
    <property type="match status" value="1"/>
</dbReference>
<proteinExistence type="predicted"/>
<dbReference type="GO" id="GO:0005634">
    <property type="term" value="C:nucleus"/>
    <property type="evidence" value="ECO:0007669"/>
    <property type="project" value="UniProtKB-SubCell"/>
</dbReference>
<dbReference type="PROSITE" id="PS50013">
    <property type="entry name" value="CHROMO_2"/>
    <property type="match status" value="1"/>
</dbReference>
<reference evidence="9" key="2">
    <citation type="submission" date="2025-08" db="UniProtKB">
        <authorList>
            <consortium name="RefSeq"/>
        </authorList>
    </citation>
    <scope>IDENTIFICATION</scope>
    <source>
        <strain evidence="9">S238N-H82</strain>
        <tissue evidence="9">Testes</tissue>
    </source>
</reference>
<dbReference type="GeneID" id="118427529"/>
<dbReference type="Proteomes" id="UP000001554">
    <property type="component" value="Chromosome 12"/>
</dbReference>
<organism evidence="8 9">
    <name type="scientific">Branchiostoma floridae</name>
    <name type="common">Florida lancelet</name>
    <name type="synonym">Amphioxus</name>
    <dbReference type="NCBI Taxonomy" id="7739"/>
    <lineage>
        <taxon>Eukaryota</taxon>
        <taxon>Metazoa</taxon>
        <taxon>Chordata</taxon>
        <taxon>Cephalochordata</taxon>
        <taxon>Leptocardii</taxon>
        <taxon>Amphioxiformes</taxon>
        <taxon>Branchiostomatidae</taxon>
        <taxon>Branchiostoma</taxon>
    </lineage>
</organism>
<sequence length="1016" mass="116530">MKIFSSILVVFLLLLNACAVRINERLQNEIAKKVEAAKTQGSKSVSDILSPQVLIWDPLTQMSWLFPEGIKCPLCDEPLKVSNFLDGQSDYRQPMVLHGKSSNILLVSRILRCPHSHRFFSHSQYVLDFMPRAAVPFILSHKVGFERSLAYELYEMISAGMEVSECVRLLNACRNTYFQGISELISQHPEGQMFKNGEVEYFKEIMTSVPGRLMIRRCFECIYNEKKNSLEDAVKATTTSDWISIDHTFKSVKHIKVHMNGRYLTQLKALCTVTNDIGQVLTWQLCKSTTFKEIRPVLERLRDRFSKQNVVLKEVFLDQCCAWRKLIEEVFGENILVKLDLFHAVQRVTKFVPKHHPYSKYLLRDLRMVFRHSGDIGLERQRETPPPHRVARKMKKFDKKWRKFGLKQKGKTVYPKAAQDEVRKLLKHIEKGCVSGIQPGKGTIRNEALHRKLNQRMNKNRISPTFAIALMFSIIYTVNSQLARSYKRKPHHVDTIEEFGLQSQDAIITNDESMDADETQNKENIECKLAVWKLLKKSAVSIDPTLACDKGIELLQHILQLSDEISEEGHDHLDENLKSHGLMRVPSNADGSCLFMSISFQLIQLLTDEDIGTKISEHLSTLFPDLFCAGEPCNIDQETLAVRLRAAMVDEWRNNEEVYREFAPNVNFQTEALQYLRRDVFAGDMGDLMVLAVSNVLNIAMILVTTDTDVPLIPVFPSNVLDKRACIYLAFDRDRMHFDSTARISVKSKPIAPSTTPPSPKSSTCTCSCGVNDKTPQKRCNEEAESQYKSRCPCAKQQKPCGILCRCKGCINSYGHRSTKNKGSQLKGATARRAKRQRSQEWMDSKPVRSREYMQKKGHSFKAFSKKDDFHLIQLNKSPESSAYLKKRFTEEHIKRRQKTLARRDKYAKSAMGLNKKGYRGSRRPRALTARETTMDANTWEPGIYSAEKVVDQQLKNGSMQYLVKWSSSDSCTWEPVQNIYDRRLITAFEDSQRAVNNDNTQAKKKKKKKKTKTLG</sequence>
<comment type="subcellular location">
    <subcellularLocation>
        <location evidence="1">Nucleus</location>
    </subcellularLocation>
</comment>
<evidence type="ECO:0000256" key="5">
    <source>
        <dbReference type="SAM" id="SignalP"/>
    </source>
</evidence>
<dbReference type="InterPro" id="IPR051219">
    <property type="entry name" value="Heterochromatin_chromo-domain"/>
</dbReference>
<name>A0A9J7N7S4_BRAFL</name>
<dbReference type="PANTHER" id="PTHR22812">
    <property type="entry name" value="CHROMOBOX PROTEIN"/>
    <property type="match status" value="1"/>
</dbReference>
<dbReference type="InterPro" id="IPR023780">
    <property type="entry name" value="Chromo_domain"/>
</dbReference>
<feature type="region of interest" description="Disordered" evidence="4">
    <location>
        <begin position="993"/>
        <end position="1016"/>
    </location>
</feature>
<feature type="domain" description="OTU" evidence="7">
    <location>
        <begin position="582"/>
        <end position="744"/>
    </location>
</feature>
<feature type="compositionally biased region" description="Basic and acidic residues" evidence="4">
    <location>
        <begin position="838"/>
        <end position="853"/>
    </location>
</feature>
<dbReference type="OrthoDB" id="5963957at2759"/>
<feature type="compositionally biased region" description="Basic residues" evidence="4">
    <location>
        <begin position="1003"/>
        <end position="1016"/>
    </location>
</feature>